<keyword evidence="6" id="KW-1185">Reference proteome</keyword>
<dbReference type="PROSITE" id="PS51205">
    <property type="entry name" value="VPS9"/>
    <property type="match status" value="1"/>
</dbReference>
<feature type="compositionally biased region" description="Basic and acidic residues" evidence="2">
    <location>
        <begin position="619"/>
        <end position="628"/>
    </location>
</feature>
<feature type="compositionally biased region" description="Basic and acidic residues" evidence="2">
    <location>
        <begin position="180"/>
        <end position="200"/>
    </location>
</feature>
<dbReference type="SUPFAM" id="SSF109993">
    <property type="entry name" value="VPS9 domain"/>
    <property type="match status" value="1"/>
</dbReference>
<organism evidence="5 6">
    <name type="scientific">[Candida] anglica</name>
    <dbReference type="NCBI Taxonomy" id="148631"/>
    <lineage>
        <taxon>Eukaryota</taxon>
        <taxon>Fungi</taxon>
        <taxon>Dikarya</taxon>
        <taxon>Ascomycota</taxon>
        <taxon>Saccharomycotina</taxon>
        <taxon>Pichiomycetes</taxon>
        <taxon>Debaryomycetaceae</taxon>
        <taxon>Kurtzmaniella</taxon>
    </lineage>
</organism>
<feature type="compositionally biased region" description="Polar residues" evidence="2">
    <location>
        <begin position="710"/>
        <end position="721"/>
    </location>
</feature>
<feature type="compositionally biased region" description="Low complexity" evidence="2">
    <location>
        <begin position="41"/>
        <end position="51"/>
    </location>
</feature>
<dbReference type="Gene3D" id="1.10.8.10">
    <property type="entry name" value="DNA helicase RuvA subunit, C-terminal domain"/>
    <property type="match status" value="1"/>
</dbReference>
<dbReference type="InterPro" id="IPR041804">
    <property type="entry name" value="Vps9_CUE"/>
</dbReference>
<dbReference type="CDD" id="cd14369">
    <property type="entry name" value="CUE_VPS9_like"/>
    <property type="match status" value="1"/>
</dbReference>
<dbReference type="PROSITE" id="PS51140">
    <property type="entry name" value="CUE"/>
    <property type="match status" value="1"/>
</dbReference>
<dbReference type="EMBL" id="OZ004256">
    <property type="protein sequence ID" value="CAK7902896.1"/>
    <property type="molecule type" value="Genomic_DNA"/>
</dbReference>
<feature type="compositionally biased region" description="Gly residues" evidence="2">
    <location>
        <begin position="52"/>
        <end position="62"/>
    </location>
</feature>
<dbReference type="SMART" id="SM00167">
    <property type="entry name" value="VPS9"/>
    <property type="match status" value="1"/>
</dbReference>
<dbReference type="InterPro" id="IPR009060">
    <property type="entry name" value="UBA-like_sf"/>
</dbReference>
<feature type="compositionally biased region" description="Basic and acidic residues" evidence="2">
    <location>
        <begin position="125"/>
        <end position="149"/>
    </location>
</feature>
<proteinExistence type="predicted"/>
<dbReference type="InterPro" id="IPR037191">
    <property type="entry name" value="VPS9_dom_sf"/>
</dbReference>
<feature type="region of interest" description="Disordered" evidence="2">
    <location>
        <begin position="683"/>
        <end position="722"/>
    </location>
</feature>
<dbReference type="PANTHER" id="PTHR23101">
    <property type="entry name" value="RAB GDP/GTP EXCHANGE FACTOR"/>
    <property type="match status" value="1"/>
</dbReference>
<feature type="region of interest" description="Disordered" evidence="2">
    <location>
        <begin position="1"/>
        <end position="317"/>
    </location>
</feature>
<dbReference type="Pfam" id="PF02845">
    <property type="entry name" value="CUE"/>
    <property type="match status" value="1"/>
</dbReference>
<feature type="compositionally biased region" description="Polar residues" evidence="2">
    <location>
        <begin position="629"/>
        <end position="665"/>
    </location>
</feature>
<feature type="domain" description="VPS9" evidence="4">
    <location>
        <begin position="455"/>
        <end position="602"/>
    </location>
</feature>
<dbReference type="SUPFAM" id="SSF46934">
    <property type="entry name" value="UBA-like"/>
    <property type="match status" value="1"/>
</dbReference>
<dbReference type="InterPro" id="IPR003123">
    <property type="entry name" value="VPS9"/>
</dbReference>
<dbReference type="Pfam" id="PF02204">
    <property type="entry name" value="VPS9"/>
    <property type="match status" value="1"/>
</dbReference>
<dbReference type="Pfam" id="PF18151">
    <property type="entry name" value="DUF5601"/>
    <property type="match status" value="1"/>
</dbReference>
<feature type="compositionally biased region" description="Low complexity" evidence="2">
    <location>
        <begin position="9"/>
        <end position="29"/>
    </location>
</feature>
<feature type="compositionally biased region" description="Low complexity" evidence="2">
    <location>
        <begin position="74"/>
        <end position="86"/>
    </location>
</feature>
<dbReference type="InterPro" id="IPR003892">
    <property type="entry name" value="CUE"/>
</dbReference>
<feature type="region of interest" description="Disordered" evidence="2">
    <location>
        <begin position="619"/>
        <end position="665"/>
    </location>
</feature>
<evidence type="ECO:0000313" key="6">
    <source>
        <dbReference type="Proteomes" id="UP001497600"/>
    </source>
</evidence>
<evidence type="ECO:0000256" key="1">
    <source>
        <dbReference type="ARBA" id="ARBA00022786"/>
    </source>
</evidence>
<evidence type="ECO:0000259" key="3">
    <source>
        <dbReference type="PROSITE" id="PS51140"/>
    </source>
</evidence>
<feature type="compositionally biased region" description="Polar residues" evidence="2">
    <location>
        <begin position="308"/>
        <end position="317"/>
    </location>
</feature>
<dbReference type="Proteomes" id="UP001497600">
    <property type="component" value="Chromosome D"/>
</dbReference>
<feature type="compositionally biased region" description="Acidic residues" evidence="2">
    <location>
        <begin position="233"/>
        <end position="243"/>
    </location>
</feature>
<dbReference type="InterPro" id="IPR045046">
    <property type="entry name" value="Vps9-like"/>
</dbReference>
<feature type="domain" description="CUE" evidence="3">
    <location>
        <begin position="723"/>
        <end position="766"/>
    </location>
</feature>
<dbReference type="Gene3D" id="1.20.1050.80">
    <property type="entry name" value="VPS9 domain"/>
    <property type="match status" value="1"/>
</dbReference>
<evidence type="ECO:0008006" key="7">
    <source>
        <dbReference type="Google" id="ProtNLM"/>
    </source>
</evidence>
<evidence type="ECO:0000256" key="2">
    <source>
        <dbReference type="SAM" id="MobiDB-lite"/>
    </source>
</evidence>
<feature type="compositionally biased region" description="Polar residues" evidence="2">
    <location>
        <begin position="155"/>
        <end position="164"/>
    </location>
</feature>
<reference evidence="5 6" key="1">
    <citation type="submission" date="2024-01" db="EMBL/GenBank/DDBJ databases">
        <authorList>
            <consortium name="Genoscope - CEA"/>
            <person name="William W."/>
        </authorList>
    </citation>
    <scope>NUCLEOTIDE SEQUENCE [LARGE SCALE GENOMIC DNA]</scope>
    <source>
        <strain evidence="5 6">29B2s-10</strain>
    </source>
</reference>
<feature type="compositionally biased region" description="Acidic residues" evidence="2">
    <location>
        <begin position="169"/>
        <end position="179"/>
    </location>
</feature>
<feature type="compositionally biased region" description="Basic and acidic residues" evidence="2">
    <location>
        <begin position="209"/>
        <end position="229"/>
    </location>
</feature>
<sequence>MAHTYPSFNISKSTATTSTTNENTTSGITASSSRPGSGDEGVSALVTTTGGVVSGTGSGSGSGTNSPFLRSILTKTPPATETTTSPKFGLMDPVPVSSVSPTLATMGSGDSKKISSKSELIGLFDKFDINKKEPEQKEEVEVEKEKVPEDDLQVDQGSVVNHPTQLIEEKEENNEIEDKDTEKENENEKEEDVKEKDGEVQLKNSLDGNNEKVGKSQEISEKMEKDNHIVPETVDEAETELVEMSEKPQPLPMDTESARSKIDDALLNLTGDDVEGNDKEEENEDETLQDYNEVNDNSNDDEFALSPHSESTPTVAETQDEIVASKKLTLQVNSDEQHQQSHKPFDFQTFLLQLKKKSADPIVRYIRSFLVSFSKQAHTFSPKQKVKIIRDFKIFMYEKFTLYEPFASMDEIDLENSREGLEKLIMNRLHEYCFPPAIAKQLDDESKNRSIYKELKLDQKFITQVEKFSWVNGSHLDIDLNTLTKTSDKKSGLNFMEYAIVELNKINNYRAPRDKIICVLNSCKIIVSFLKVSKQETNADAFVPLLILVLIKAKTKHLVSNMHYIESYRAEEWVSHGETSYYISSLQGALGFVQELSFNDLTISEEEYDAHMEAWEAHEKQLERERAEASTSIVSSNSEVQKLHQPQPQHVHSGATSPRNGQQSMAPSSVLLNSAEMFGKSISNFLSPSPQPASTSPPLAVQEPAVPDSTHIQPQPQTEDTPVTRETFDTLVQMFPNLDKGILQDLVYIKKGNIDECVDTCLELVADT</sequence>
<feature type="compositionally biased region" description="Acidic residues" evidence="2">
    <location>
        <begin position="272"/>
        <end position="288"/>
    </location>
</feature>
<name>A0ABP0ED10_9ASCO</name>
<dbReference type="PANTHER" id="PTHR23101:SF25">
    <property type="entry name" value="GTPASE-ACTIVATING PROTEIN AND VPS9 DOMAIN-CONTAINING PROTEIN 1"/>
    <property type="match status" value="1"/>
</dbReference>
<dbReference type="Gene3D" id="1.10.246.120">
    <property type="match status" value="1"/>
</dbReference>
<dbReference type="InterPro" id="IPR041545">
    <property type="entry name" value="DUF5601"/>
</dbReference>
<gene>
    <name evidence="5" type="ORF">CAAN4_D02080</name>
</gene>
<evidence type="ECO:0000259" key="4">
    <source>
        <dbReference type="PROSITE" id="PS51205"/>
    </source>
</evidence>
<protein>
    <recommendedName>
        <fullName evidence="7">VPS9 domain-containing protein</fullName>
    </recommendedName>
</protein>
<accession>A0ABP0ED10</accession>
<evidence type="ECO:0000313" key="5">
    <source>
        <dbReference type="EMBL" id="CAK7902896.1"/>
    </source>
</evidence>
<keyword evidence="1" id="KW-0833">Ubl conjugation pathway</keyword>